<evidence type="ECO:0000313" key="1">
    <source>
        <dbReference type="EMBL" id="VDP54838.1"/>
    </source>
</evidence>
<dbReference type="EMBL" id="UZAL01030641">
    <property type="protein sequence ID" value="VDP54838.1"/>
    <property type="molecule type" value="Genomic_DNA"/>
</dbReference>
<reference evidence="1 2" key="1">
    <citation type="submission" date="2018-11" db="EMBL/GenBank/DDBJ databases">
        <authorList>
            <consortium name="Pathogen Informatics"/>
        </authorList>
    </citation>
    <scope>NUCLEOTIDE SEQUENCE [LARGE SCALE GENOMIC DNA]</scope>
    <source>
        <strain>Denwood</strain>
        <strain evidence="2">Zambia</strain>
    </source>
</reference>
<name>A0A183P831_9TREM</name>
<protein>
    <submittedName>
        <fullName evidence="1">Uncharacterized protein</fullName>
    </submittedName>
</protein>
<evidence type="ECO:0000313" key="2">
    <source>
        <dbReference type="Proteomes" id="UP000269396"/>
    </source>
</evidence>
<sequence length="125" mass="14381">MQVKTNSVAAASASVGLNIHKGKSKILKYNMEITNPITFVGETLEDVKSSTYLGSIIDEQRRSDVWAAFIQLKNIWDSKQQPANQHQRWHLQYERQHSSTVRSLNLENYHNHHQNCTGIYKQLST</sequence>
<proteinExistence type="predicted"/>
<dbReference type="AlphaFoldDB" id="A0A183P831"/>
<accession>A0A183P831</accession>
<gene>
    <name evidence="1" type="ORF">SMTD_LOCUS10517</name>
</gene>
<organism evidence="1 2">
    <name type="scientific">Schistosoma mattheei</name>
    <dbReference type="NCBI Taxonomy" id="31246"/>
    <lineage>
        <taxon>Eukaryota</taxon>
        <taxon>Metazoa</taxon>
        <taxon>Spiralia</taxon>
        <taxon>Lophotrochozoa</taxon>
        <taxon>Platyhelminthes</taxon>
        <taxon>Trematoda</taxon>
        <taxon>Digenea</taxon>
        <taxon>Strigeidida</taxon>
        <taxon>Schistosomatoidea</taxon>
        <taxon>Schistosomatidae</taxon>
        <taxon>Schistosoma</taxon>
    </lineage>
</organism>
<dbReference type="Proteomes" id="UP000269396">
    <property type="component" value="Unassembled WGS sequence"/>
</dbReference>
<keyword evidence="2" id="KW-1185">Reference proteome</keyword>